<feature type="domain" description="Peptidase M16 C-terminal" evidence="10">
    <location>
        <begin position="702"/>
        <end position="877"/>
    </location>
</feature>
<dbReference type="InterPro" id="IPR007863">
    <property type="entry name" value="Peptidase_M16_C"/>
</dbReference>
<sequence length="1037" mass="112833">MGRVFDQLEEVDVEGERYHAQLPLGPEGLRHGTLDNGMRYYVRHCAKPKGRCALALAVRVGSVVEEESERGMAHIVEHLAFNATDSYSNHDIVRLLERIGAEFGACQNAYTSADETVYTLTVPTDKEGLLDETLGVMAEMAFKIRCDPADLSKERGAVLEEWRMSRDAGGRLQEAHWQLIFQGSRYGDRLPIGLESVIRRCTAGAVRAFHGRWYRPQHMALVAVGDFADLDSVVGLITRHLGAAASRSPEPPPPLPRFDYAPHETPRYKVLVDRETEHPLVYVSYKHPRMRISTPSDFLDHLALALFEIALNNRLYKLTRLPEPPFASASVSDEPLCATAGSCVLSATALEGQALPALEALLTEVARVRLHGLSPAELARAEAELVADIENTALEADQGYCMDIRDEYVRHFLHDEFVTGQEYEARLSKTLLPRITRGAVEACACKCRPGDSCVVKVVGHSRDCTEAELKQVLERVAAAEASHAIGPWEEPPTPDALIAPEALPEPLPPGEAVVAERSWPAPLHVTELTLCNGMRVAIKPTAFMRDEVHITGFALGGLSEVPLELFPTASLAGTLAGHLGVFGLRPDVLGDVLAGRRVDLETSEGAYYRNMRGVQSPGDLETALQLVHLLFTTQVRLVPDEVAMAVKLVQQGLEAQLRNPLHAYHQRVRFVNYGGCYYFKQMTMEEFEHIDPALALAHHNLSWKNPAEFTLVFTGNVDREALEPLLCRYLATIPRTGLPPPKPAKEVTPLPYSFPEEPVVEDVKVSMVSPVAQSQITFPVILNRPTAREELVWLSLTCRLLETRLLQRLRFVGGDVYTVAVSPFFGCVAPSQDGDPRGDVAIAFSCDPANKDRLVALALEEVALLQEAEVSQAEADTLANLERLAFENSQAENTYWHEVVVTGYQSKSYQLLGGDLGAVYARNMEAREKVLSACSPAALREAVRRLLPTPPTARYSAISMLPRPPGLLHRAGAALAARLLGTGRSGAGSGGGAGSSLAGMGMGGGGVATATTLGAAAVVAVAAVGLGLFALRRRHAS</sequence>
<dbReference type="EMBL" id="JAEHOE010000006">
    <property type="protein sequence ID" value="KAG2499479.1"/>
    <property type="molecule type" value="Genomic_DNA"/>
</dbReference>
<keyword evidence="8" id="KW-0812">Transmembrane</keyword>
<dbReference type="SUPFAM" id="SSF63411">
    <property type="entry name" value="LuxS/MPP-like metallohydrolase"/>
    <property type="match status" value="3"/>
</dbReference>
<keyword evidence="2" id="KW-0645">Protease</keyword>
<keyword evidence="12" id="KW-1185">Reference proteome</keyword>
<evidence type="ECO:0000256" key="5">
    <source>
        <dbReference type="ARBA" id="ARBA00022833"/>
    </source>
</evidence>
<dbReference type="PROSITE" id="PS00143">
    <property type="entry name" value="INSULINASE"/>
    <property type="match status" value="1"/>
</dbReference>
<evidence type="ECO:0000256" key="8">
    <source>
        <dbReference type="SAM" id="Phobius"/>
    </source>
</evidence>
<name>A0A836C557_9CHLO</name>
<dbReference type="AlphaFoldDB" id="A0A836C557"/>
<dbReference type="InterPro" id="IPR001431">
    <property type="entry name" value="Pept_M16_Zn_BS"/>
</dbReference>
<evidence type="ECO:0000256" key="2">
    <source>
        <dbReference type="ARBA" id="ARBA00022670"/>
    </source>
</evidence>
<dbReference type="InterPro" id="IPR011249">
    <property type="entry name" value="Metalloenz_LuxS/M16"/>
</dbReference>
<dbReference type="InterPro" id="IPR050626">
    <property type="entry name" value="Peptidase_M16"/>
</dbReference>
<evidence type="ECO:0000259" key="9">
    <source>
        <dbReference type="Pfam" id="PF00675"/>
    </source>
</evidence>
<dbReference type="GO" id="GO:0006508">
    <property type="term" value="P:proteolysis"/>
    <property type="evidence" value="ECO:0007669"/>
    <property type="project" value="UniProtKB-KW"/>
</dbReference>
<feature type="domain" description="Peptidase M16 C-terminal" evidence="10">
    <location>
        <begin position="201"/>
        <end position="384"/>
    </location>
</feature>
<keyword evidence="5" id="KW-0862">Zinc</keyword>
<comment type="similarity">
    <text evidence="1 7">Belongs to the peptidase M16 family.</text>
</comment>
<accession>A0A836C557</accession>
<evidence type="ECO:0000313" key="12">
    <source>
        <dbReference type="Proteomes" id="UP000612055"/>
    </source>
</evidence>
<dbReference type="InterPro" id="IPR011765">
    <property type="entry name" value="Pept_M16_N"/>
</dbReference>
<proteinExistence type="inferred from homology"/>
<evidence type="ECO:0000256" key="7">
    <source>
        <dbReference type="RuleBase" id="RU004447"/>
    </source>
</evidence>
<evidence type="ECO:0000256" key="6">
    <source>
        <dbReference type="ARBA" id="ARBA00023049"/>
    </source>
</evidence>
<keyword evidence="3" id="KW-0479">Metal-binding</keyword>
<evidence type="ECO:0000259" key="10">
    <source>
        <dbReference type="Pfam" id="PF05193"/>
    </source>
</evidence>
<dbReference type="Pfam" id="PF00675">
    <property type="entry name" value="Peptidase_M16"/>
    <property type="match status" value="1"/>
</dbReference>
<keyword evidence="6" id="KW-0482">Metalloprotease</keyword>
<gene>
    <name evidence="11" type="ORF">HYH03_002426</name>
</gene>
<evidence type="ECO:0000313" key="11">
    <source>
        <dbReference type="EMBL" id="KAG2499479.1"/>
    </source>
</evidence>
<dbReference type="GO" id="GO:0046872">
    <property type="term" value="F:metal ion binding"/>
    <property type="evidence" value="ECO:0007669"/>
    <property type="project" value="UniProtKB-KW"/>
</dbReference>
<protein>
    <submittedName>
        <fullName evidence="11">Uncharacterized protein</fullName>
    </submittedName>
</protein>
<dbReference type="Proteomes" id="UP000612055">
    <property type="component" value="Unassembled WGS sequence"/>
</dbReference>
<reference evidence="11" key="1">
    <citation type="journal article" date="2020" name="bioRxiv">
        <title>Comparative genomics of Chlamydomonas.</title>
        <authorList>
            <person name="Craig R.J."/>
            <person name="Hasan A.R."/>
            <person name="Ness R.W."/>
            <person name="Keightley P.D."/>
        </authorList>
    </citation>
    <scope>NUCLEOTIDE SEQUENCE</scope>
    <source>
        <strain evidence="11">CCAP 11/70</strain>
    </source>
</reference>
<dbReference type="OrthoDB" id="10251424at2759"/>
<organism evidence="11 12">
    <name type="scientific">Edaphochlamys debaryana</name>
    <dbReference type="NCBI Taxonomy" id="47281"/>
    <lineage>
        <taxon>Eukaryota</taxon>
        <taxon>Viridiplantae</taxon>
        <taxon>Chlorophyta</taxon>
        <taxon>core chlorophytes</taxon>
        <taxon>Chlorophyceae</taxon>
        <taxon>CS clade</taxon>
        <taxon>Chlamydomonadales</taxon>
        <taxon>Chlamydomonadales incertae sedis</taxon>
        <taxon>Edaphochlamys</taxon>
    </lineage>
</organism>
<dbReference type="Pfam" id="PF05193">
    <property type="entry name" value="Peptidase_M16_C"/>
    <property type="match status" value="2"/>
</dbReference>
<evidence type="ECO:0000256" key="4">
    <source>
        <dbReference type="ARBA" id="ARBA00022801"/>
    </source>
</evidence>
<dbReference type="Gene3D" id="3.30.830.10">
    <property type="entry name" value="Metalloenzyme, LuxS/M16 peptidase-like"/>
    <property type="match status" value="4"/>
</dbReference>
<keyword evidence="8" id="KW-0472">Membrane</keyword>
<dbReference type="PANTHER" id="PTHR43690">
    <property type="entry name" value="NARDILYSIN"/>
    <property type="match status" value="1"/>
</dbReference>
<comment type="caution">
    <text evidence="11">The sequence shown here is derived from an EMBL/GenBank/DDBJ whole genome shotgun (WGS) entry which is preliminary data.</text>
</comment>
<feature type="domain" description="Peptidase M16 N-terminal" evidence="9">
    <location>
        <begin position="48"/>
        <end position="165"/>
    </location>
</feature>
<evidence type="ECO:0000256" key="3">
    <source>
        <dbReference type="ARBA" id="ARBA00022723"/>
    </source>
</evidence>
<keyword evidence="4" id="KW-0378">Hydrolase</keyword>
<evidence type="ECO:0000256" key="1">
    <source>
        <dbReference type="ARBA" id="ARBA00007261"/>
    </source>
</evidence>
<dbReference type="PANTHER" id="PTHR43690:SF34">
    <property type="entry name" value="ZINC PROTEASE PQQL-LIKE"/>
    <property type="match status" value="1"/>
</dbReference>
<dbReference type="GO" id="GO:0004222">
    <property type="term" value="F:metalloendopeptidase activity"/>
    <property type="evidence" value="ECO:0007669"/>
    <property type="project" value="InterPro"/>
</dbReference>
<keyword evidence="8" id="KW-1133">Transmembrane helix</keyword>
<feature type="transmembrane region" description="Helical" evidence="8">
    <location>
        <begin position="1012"/>
        <end position="1031"/>
    </location>
</feature>